<evidence type="ECO:0000313" key="2">
    <source>
        <dbReference type="Proteomes" id="UP001227268"/>
    </source>
</evidence>
<accession>A0ACC2WC50</accession>
<gene>
    <name evidence="1" type="ORF">QFC21_000025</name>
</gene>
<sequence>MHLSLIRGLSLALLPASLARATQAGKTQRPNIVLIMTDDQDIGTLQRRFLPSIFDKLVDHGVSYDNFFAPVSVCCPSRVSLLRAQYAHNHNVTFVSRPWGGWEIFNEYDYVNHTLPDFLQSAGYSTYYTGKLMNGHTVDNCESLPVSGFNSSDFLVDPYTYDYWNPAFSRDNGPAIIYPNTYSTDLVKEKAQDYLEEASQGERPFFLTVAPIGPHSWISSDGREPDINHIHMEIPAAAPRHATMFPTEQIPRTESFNPDHAGGVSWVKHLPKSNTTVEAYWDDFYRGRLRALQAIDELVEEVVNKLEEIGELDNTYIFYTSDNGYAIGSHRRQPGKTLGYEEDIHVPLIVRGPGVPTGIKDTVSSWGMVDLSKTIMELAEARADYVDDGRVIDLHQRRAKVDDVAEHESVAASLDGNARHAISEYWVLGAEEGVFAGPLRINNIIPPSFSTAYRTVRVHHETETEGSGHATYSYSVWCTGERELYNLNKDPNQIDNLLASLNSVGRFAAFDSLDSKDQPLVDVHSQRLLHRLDALMLVLKTCKGSTCADPYSELVSSPHPRHSKQATGFEQLLEPKLDEYFARLPKVHFKECALGYHRALEQPEWDRKWTLDGSGDKLMEDSRSQVVLQAGS</sequence>
<reference evidence="1" key="1">
    <citation type="submission" date="2023-04" db="EMBL/GenBank/DDBJ databases">
        <title>Draft Genome sequencing of Naganishia species isolated from polar environments using Oxford Nanopore Technology.</title>
        <authorList>
            <person name="Leo P."/>
            <person name="Venkateswaran K."/>
        </authorList>
    </citation>
    <scope>NUCLEOTIDE SEQUENCE</scope>
    <source>
        <strain evidence="1">MNA-CCFEE 5423</strain>
    </source>
</reference>
<keyword evidence="2" id="KW-1185">Reference proteome</keyword>
<name>A0ACC2WC50_9TREE</name>
<comment type="caution">
    <text evidence="1">The sequence shown here is derived from an EMBL/GenBank/DDBJ whole genome shotgun (WGS) entry which is preliminary data.</text>
</comment>
<evidence type="ECO:0000313" key="1">
    <source>
        <dbReference type="EMBL" id="KAJ9108705.1"/>
    </source>
</evidence>
<proteinExistence type="predicted"/>
<protein>
    <submittedName>
        <fullName evidence="1">Uncharacterized protein</fullName>
    </submittedName>
</protein>
<organism evidence="1 2">
    <name type="scientific">Naganishia friedmannii</name>
    <dbReference type="NCBI Taxonomy" id="89922"/>
    <lineage>
        <taxon>Eukaryota</taxon>
        <taxon>Fungi</taxon>
        <taxon>Dikarya</taxon>
        <taxon>Basidiomycota</taxon>
        <taxon>Agaricomycotina</taxon>
        <taxon>Tremellomycetes</taxon>
        <taxon>Filobasidiales</taxon>
        <taxon>Filobasidiaceae</taxon>
        <taxon>Naganishia</taxon>
    </lineage>
</organism>
<dbReference type="EMBL" id="JASBWT010000001">
    <property type="protein sequence ID" value="KAJ9108705.1"/>
    <property type="molecule type" value="Genomic_DNA"/>
</dbReference>
<dbReference type="Proteomes" id="UP001227268">
    <property type="component" value="Unassembled WGS sequence"/>
</dbReference>